<keyword evidence="3" id="KW-0479">Metal-binding</keyword>
<dbReference type="PROSITE" id="PS51257">
    <property type="entry name" value="PROKAR_LIPOPROTEIN"/>
    <property type="match status" value="1"/>
</dbReference>
<dbReference type="GO" id="GO:0046872">
    <property type="term" value="F:metal ion binding"/>
    <property type="evidence" value="ECO:0007669"/>
    <property type="project" value="UniProtKB-KW"/>
</dbReference>
<dbReference type="Pfam" id="PF01297">
    <property type="entry name" value="ZnuA"/>
    <property type="match status" value="1"/>
</dbReference>
<name>A0A6V7QZU4_9BACL</name>
<sequence>MKKWLMLIAVTLILAGCAEVDTGDKNKLQIASSFTMITDIAEAIGGEHVEVHNLVPSGMDPHEYEPKPIDVRKVSESDIVFAFGLNLEGGTHGWLAKLMRSVELDESKFHEVGKAVEPMYIEEASGAKEPNPHAFTTPSNGILMVEAIRDTLIIEDPAHAEVYLKNAEEYLEELRGIKVDYDEKLAQIKPENRILMTSEFAFQYLTAEYDLKDGYLFSIDTEESGTPEQIKNAVDFINENKPPVIFVESNVDRRPMQTVSEETGVPIFERPIYSDEIGGAGDEVDSYLHYLEYNLDIIYEGLTGK</sequence>
<dbReference type="AlphaFoldDB" id="A0A6V7QZU4"/>
<dbReference type="Gene3D" id="3.40.50.1980">
    <property type="entry name" value="Nitrogenase molybdenum iron protein domain"/>
    <property type="match status" value="2"/>
</dbReference>
<dbReference type="GO" id="GO:0030313">
    <property type="term" value="C:cell envelope"/>
    <property type="evidence" value="ECO:0007669"/>
    <property type="project" value="UniProtKB-SubCell"/>
</dbReference>
<dbReference type="PRINTS" id="PR00691">
    <property type="entry name" value="ADHESINB"/>
</dbReference>
<dbReference type="GO" id="GO:0007155">
    <property type="term" value="P:cell adhesion"/>
    <property type="evidence" value="ECO:0007669"/>
    <property type="project" value="InterPro"/>
</dbReference>
<evidence type="ECO:0000256" key="3">
    <source>
        <dbReference type="ARBA" id="ARBA00022723"/>
    </source>
</evidence>
<dbReference type="PANTHER" id="PTHR42953">
    <property type="entry name" value="HIGH-AFFINITY ZINC UPTAKE SYSTEM PROTEIN ZNUA-RELATED"/>
    <property type="match status" value="1"/>
</dbReference>
<protein>
    <submittedName>
        <fullName evidence="7">Periplasmic zinc-binding protein TroA</fullName>
    </submittedName>
</protein>
<dbReference type="PRINTS" id="PR00690">
    <property type="entry name" value="ADHESNFAMILY"/>
</dbReference>
<evidence type="ECO:0000256" key="4">
    <source>
        <dbReference type="ARBA" id="ARBA00022729"/>
    </source>
</evidence>
<reference evidence="7 8" key="1">
    <citation type="submission" date="2020-07" db="EMBL/GenBank/DDBJ databases">
        <authorList>
            <person name="Criscuolo A."/>
        </authorList>
    </citation>
    <scope>NUCLEOTIDE SEQUENCE [LARGE SCALE GENOMIC DNA]</scope>
    <source>
        <strain evidence="8">CIP 111030</strain>
    </source>
</reference>
<organism evidence="7 8">
    <name type="scientific">Phocicoccus schoeneichii</name>
    <dbReference type="NCBI Taxonomy" id="1812261"/>
    <lineage>
        <taxon>Bacteria</taxon>
        <taxon>Bacillati</taxon>
        <taxon>Bacillota</taxon>
        <taxon>Bacilli</taxon>
        <taxon>Bacillales</taxon>
        <taxon>Salinicoccaceae</taxon>
        <taxon>Phocicoccus</taxon>
    </lineage>
</organism>
<dbReference type="InterPro" id="IPR006128">
    <property type="entry name" value="Lipoprotein_PsaA-like"/>
</dbReference>
<keyword evidence="4 6" id="KW-0732">Signal</keyword>
<keyword evidence="2 5" id="KW-0813">Transport</keyword>
<dbReference type="Proteomes" id="UP000521032">
    <property type="component" value="Unassembled WGS sequence"/>
</dbReference>
<evidence type="ECO:0000256" key="6">
    <source>
        <dbReference type="SAM" id="SignalP"/>
    </source>
</evidence>
<dbReference type="RefSeq" id="WP_186084310.1">
    <property type="nucleotide sequence ID" value="NZ_BMDB01000003.1"/>
</dbReference>
<dbReference type="InterPro" id="IPR006129">
    <property type="entry name" value="AdhesinB"/>
</dbReference>
<comment type="subcellular location">
    <subcellularLocation>
        <location evidence="1">Cell envelope</location>
    </subcellularLocation>
</comment>
<evidence type="ECO:0000313" key="8">
    <source>
        <dbReference type="Proteomes" id="UP000521032"/>
    </source>
</evidence>
<keyword evidence="8" id="KW-1185">Reference proteome</keyword>
<dbReference type="InterPro" id="IPR006127">
    <property type="entry name" value="ZnuA-like"/>
</dbReference>
<proteinExistence type="inferred from homology"/>
<dbReference type="GO" id="GO:0030001">
    <property type="term" value="P:metal ion transport"/>
    <property type="evidence" value="ECO:0007669"/>
    <property type="project" value="InterPro"/>
</dbReference>
<dbReference type="PANTHER" id="PTHR42953:SF1">
    <property type="entry name" value="METAL-BINDING PROTEIN HI_0362-RELATED"/>
    <property type="match status" value="1"/>
</dbReference>
<evidence type="ECO:0000313" key="7">
    <source>
        <dbReference type="EMBL" id="CAD2070549.1"/>
    </source>
</evidence>
<accession>A0A6V7QZU4</accession>
<dbReference type="InterPro" id="IPR050492">
    <property type="entry name" value="Bact_metal-bind_prot9"/>
</dbReference>
<feature type="chain" id="PRO_5038492085" evidence="6">
    <location>
        <begin position="19"/>
        <end position="305"/>
    </location>
</feature>
<dbReference type="EMBL" id="CAJEWE010000003">
    <property type="protein sequence ID" value="CAD2070549.1"/>
    <property type="molecule type" value="Genomic_DNA"/>
</dbReference>
<comment type="caution">
    <text evidence="7">The sequence shown here is derived from an EMBL/GenBank/DDBJ whole genome shotgun (WGS) entry which is preliminary data.</text>
</comment>
<evidence type="ECO:0000256" key="5">
    <source>
        <dbReference type="RuleBase" id="RU003512"/>
    </source>
</evidence>
<feature type="signal peptide" evidence="6">
    <location>
        <begin position="1"/>
        <end position="18"/>
    </location>
</feature>
<evidence type="ECO:0000256" key="1">
    <source>
        <dbReference type="ARBA" id="ARBA00004196"/>
    </source>
</evidence>
<comment type="similarity">
    <text evidence="5">Belongs to the bacterial solute-binding protein 9 family.</text>
</comment>
<evidence type="ECO:0000256" key="2">
    <source>
        <dbReference type="ARBA" id="ARBA00022448"/>
    </source>
</evidence>
<dbReference type="SUPFAM" id="SSF53807">
    <property type="entry name" value="Helical backbone' metal receptor"/>
    <property type="match status" value="1"/>
</dbReference>
<gene>
    <name evidence="7" type="primary">troA</name>
    <name evidence="7" type="ORF">JEOSCH030_00030</name>
</gene>